<organism evidence="4 5">
    <name type="scientific">Paludibaculum fermentans</name>
    <dbReference type="NCBI Taxonomy" id="1473598"/>
    <lineage>
        <taxon>Bacteria</taxon>
        <taxon>Pseudomonadati</taxon>
        <taxon>Acidobacteriota</taxon>
        <taxon>Terriglobia</taxon>
        <taxon>Bryobacterales</taxon>
        <taxon>Bryobacteraceae</taxon>
        <taxon>Paludibaculum</taxon>
    </lineage>
</organism>
<proteinExistence type="predicted"/>
<sequence length="201" mass="22153">MRLTACGSNSTSPPWRATWATSSRVNADPFRLTIPSRYPSPFIVDSRLPVVVVLDHVRSMYNVGAFFRTADAVRLERLVLCGITAHPPQEGIGKTALGAEETVPWEYHTDALVPLRMMRARGYHVAAIETGDSATDIFDWQPSWPVCVVFGNEVDGLGEGVLSSCDAHIRLPMNGVKNSLNVATAGGVVVYELLRKFRERR</sequence>
<protein>
    <submittedName>
        <fullName evidence="4">RNA methyltransferase</fullName>
    </submittedName>
</protein>
<dbReference type="PANTHER" id="PTHR46429">
    <property type="entry name" value="23S RRNA (GUANOSINE-2'-O-)-METHYLTRANSFERASE RLMB"/>
    <property type="match status" value="1"/>
</dbReference>
<dbReference type="Gene3D" id="3.40.1280.10">
    <property type="match status" value="1"/>
</dbReference>
<evidence type="ECO:0000256" key="1">
    <source>
        <dbReference type="ARBA" id="ARBA00022603"/>
    </source>
</evidence>
<dbReference type="InterPro" id="IPR001537">
    <property type="entry name" value="SpoU_MeTrfase"/>
</dbReference>
<evidence type="ECO:0000313" key="4">
    <source>
        <dbReference type="EMBL" id="QOY87028.1"/>
    </source>
</evidence>
<evidence type="ECO:0000256" key="2">
    <source>
        <dbReference type="ARBA" id="ARBA00022679"/>
    </source>
</evidence>
<keyword evidence="5" id="KW-1185">Reference proteome</keyword>
<dbReference type="Proteomes" id="UP000593892">
    <property type="component" value="Chromosome"/>
</dbReference>
<dbReference type="GO" id="GO:0008173">
    <property type="term" value="F:RNA methyltransferase activity"/>
    <property type="evidence" value="ECO:0007669"/>
    <property type="project" value="InterPro"/>
</dbReference>
<keyword evidence="1 4" id="KW-0489">Methyltransferase</keyword>
<dbReference type="GO" id="GO:0032259">
    <property type="term" value="P:methylation"/>
    <property type="evidence" value="ECO:0007669"/>
    <property type="project" value="UniProtKB-KW"/>
</dbReference>
<dbReference type="InterPro" id="IPR029026">
    <property type="entry name" value="tRNA_m1G_MTases_N"/>
</dbReference>
<dbReference type="AlphaFoldDB" id="A0A7S7NNS8"/>
<accession>A0A7S7NNS8</accession>
<dbReference type="SUPFAM" id="SSF75217">
    <property type="entry name" value="alpha/beta knot"/>
    <property type="match status" value="1"/>
</dbReference>
<dbReference type="GO" id="GO:0003723">
    <property type="term" value="F:RNA binding"/>
    <property type="evidence" value="ECO:0007669"/>
    <property type="project" value="InterPro"/>
</dbReference>
<dbReference type="GO" id="GO:0006396">
    <property type="term" value="P:RNA processing"/>
    <property type="evidence" value="ECO:0007669"/>
    <property type="project" value="InterPro"/>
</dbReference>
<name>A0A7S7NNS8_PALFE</name>
<reference evidence="4 5" key="1">
    <citation type="submission" date="2020-10" db="EMBL/GenBank/DDBJ databases">
        <title>Complete genome sequence of Paludibaculum fermentans P105T, a facultatively anaerobic acidobacterium capable of dissimilatory Fe(III) reduction.</title>
        <authorList>
            <person name="Dedysh S.N."/>
            <person name="Beletsky A.V."/>
            <person name="Kulichevskaya I.S."/>
            <person name="Mardanov A.V."/>
            <person name="Ravin N.V."/>
        </authorList>
    </citation>
    <scope>NUCLEOTIDE SEQUENCE [LARGE SCALE GENOMIC DNA]</scope>
    <source>
        <strain evidence="4 5">P105</strain>
    </source>
</reference>
<dbReference type="EMBL" id="CP063849">
    <property type="protein sequence ID" value="QOY87028.1"/>
    <property type="molecule type" value="Genomic_DNA"/>
</dbReference>
<evidence type="ECO:0000313" key="5">
    <source>
        <dbReference type="Proteomes" id="UP000593892"/>
    </source>
</evidence>
<dbReference type="PANTHER" id="PTHR46429:SF1">
    <property type="entry name" value="23S RRNA (GUANOSINE-2'-O-)-METHYLTRANSFERASE RLMB"/>
    <property type="match status" value="1"/>
</dbReference>
<evidence type="ECO:0000259" key="3">
    <source>
        <dbReference type="Pfam" id="PF00588"/>
    </source>
</evidence>
<dbReference type="InterPro" id="IPR004441">
    <property type="entry name" value="rRNA_MeTrfase_TrmH"/>
</dbReference>
<feature type="domain" description="tRNA/rRNA methyltransferase SpoU type" evidence="3">
    <location>
        <begin position="50"/>
        <end position="191"/>
    </location>
</feature>
<dbReference type="InterPro" id="IPR029028">
    <property type="entry name" value="Alpha/beta_knot_MTases"/>
</dbReference>
<keyword evidence="2 4" id="KW-0808">Transferase</keyword>
<dbReference type="Pfam" id="PF00588">
    <property type="entry name" value="SpoU_methylase"/>
    <property type="match status" value="1"/>
</dbReference>
<dbReference type="GO" id="GO:0005829">
    <property type="term" value="C:cytosol"/>
    <property type="evidence" value="ECO:0007669"/>
    <property type="project" value="TreeGrafter"/>
</dbReference>
<dbReference type="KEGG" id="pfer:IRI77_30315"/>
<dbReference type="CDD" id="cd18097">
    <property type="entry name" value="SpoU-like"/>
    <property type="match status" value="1"/>
</dbReference>
<gene>
    <name evidence="4" type="ORF">IRI77_30315</name>
</gene>